<feature type="compositionally biased region" description="Low complexity" evidence="9">
    <location>
        <begin position="117"/>
        <end position="127"/>
    </location>
</feature>
<dbReference type="PROSITE" id="PS51257">
    <property type="entry name" value="PROKAR_LIPOPROTEIN"/>
    <property type="match status" value="1"/>
</dbReference>
<keyword evidence="5" id="KW-0862">Zinc</keyword>
<evidence type="ECO:0000256" key="4">
    <source>
        <dbReference type="ARBA" id="ARBA00022801"/>
    </source>
</evidence>
<organism evidence="11 12">
    <name type="scientific">Candidatus Intestinimonas pullistercoris</name>
    <dbReference type="NCBI Taxonomy" id="2838623"/>
    <lineage>
        <taxon>Bacteria</taxon>
        <taxon>Bacillati</taxon>
        <taxon>Bacillota</taxon>
        <taxon>Clostridia</taxon>
        <taxon>Eubacteriales</taxon>
        <taxon>Intestinimonas</taxon>
    </lineage>
</organism>
<evidence type="ECO:0000256" key="7">
    <source>
        <dbReference type="ARBA" id="ARBA00023049"/>
    </source>
</evidence>
<keyword evidence="4" id="KW-0378">Hydrolase</keyword>
<feature type="chain" id="PRO_5038972703" evidence="10">
    <location>
        <begin position="22"/>
        <end position="551"/>
    </location>
</feature>
<evidence type="ECO:0000256" key="3">
    <source>
        <dbReference type="ARBA" id="ARBA00022723"/>
    </source>
</evidence>
<feature type="signal peptide" evidence="10">
    <location>
        <begin position="1"/>
        <end position="21"/>
    </location>
</feature>
<evidence type="ECO:0000256" key="9">
    <source>
        <dbReference type="SAM" id="MobiDB-lite"/>
    </source>
</evidence>
<keyword evidence="2" id="KW-0645">Protease</keyword>
<comment type="caution">
    <text evidence="11">The sequence shown here is derived from an EMBL/GenBank/DDBJ whole genome shotgun (WGS) entry which is preliminary data.</text>
</comment>
<dbReference type="PANTHER" id="PTHR43126:SF1">
    <property type="entry name" value="D-ALANYL-D-ALANINE DIPEPTIDASE"/>
    <property type="match status" value="1"/>
</dbReference>
<evidence type="ECO:0000256" key="2">
    <source>
        <dbReference type="ARBA" id="ARBA00022670"/>
    </source>
</evidence>
<keyword evidence="10" id="KW-0732">Signal</keyword>
<reference evidence="11" key="2">
    <citation type="submission" date="2021-04" db="EMBL/GenBank/DDBJ databases">
        <authorList>
            <person name="Gilroy R."/>
        </authorList>
    </citation>
    <scope>NUCLEOTIDE SEQUENCE</scope>
    <source>
        <strain evidence="11">CHK186-1790</strain>
    </source>
</reference>
<dbReference type="Proteomes" id="UP000823882">
    <property type="component" value="Unassembled WGS sequence"/>
</dbReference>
<keyword evidence="3" id="KW-0479">Metal-binding</keyword>
<keyword evidence="7" id="KW-0482">Metalloprotease</keyword>
<dbReference type="GO" id="GO:0004180">
    <property type="term" value="F:carboxypeptidase activity"/>
    <property type="evidence" value="ECO:0007669"/>
    <property type="project" value="UniProtKB-KW"/>
</dbReference>
<evidence type="ECO:0000313" key="12">
    <source>
        <dbReference type="Proteomes" id="UP000823882"/>
    </source>
</evidence>
<dbReference type="Gene3D" id="3.30.1380.10">
    <property type="match status" value="1"/>
</dbReference>
<dbReference type="InterPro" id="IPR000755">
    <property type="entry name" value="A_A_dipeptidase"/>
</dbReference>
<dbReference type="EMBL" id="DWWJ01000038">
    <property type="protein sequence ID" value="HJC40332.1"/>
    <property type="molecule type" value="Genomic_DNA"/>
</dbReference>
<evidence type="ECO:0000256" key="8">
    <source>
        <dbReference type="ARBA" id="ARBA00023316"/>
    </source>
</evidence>
<feature type="region of interest" description="Disordered" evidence="9">
    <location>
        <begin position="29"/>
        <end position="51"/>
    </location>
</feature>
<reference evidence="11" key="1">
    <citation type="journal article" date="2021" name="PeerJ">
        <title>Extensive microbial diversity within the chicken gut microbiome revealed by metagenomics and culture.</title>
        <authorList>
            <person name="Gilroy R."/>
            <person name="Ravi A."/>
            <person name="Getino M."/>
            <person name="Pursley I."/>
            <person name="Horton D.L."/>
            <person name="Alikhan N.F."/>
            <person name="Baker D."/>
            <person name="Gharbi K."/>
            <person name="Hall N."/>
            <person name="Watson M."/>
            <person name="Adriaenssens E.M."/>
            <person name="Foster-Nyarko E."/>
            <person name="Jarju S."/>
            <person name="Secka A."/>
            <person name="Antonio M."/>
            <person name="Oren A."/>
            <person name="Chaudhuri R.R."/>
            <person name="La Ragione R."/>
            <person name="Hildebrand F."/>
            <person name="Pallen M.J."/>
        </authorList>
    </citation>
    <scope>NUCLEOTIDE SEQUENCE</scope>
    <source>
        <strain evidence="11">CHK186-1790</strain>
    </source>
</reference>
<evidence type="ECO:0000256" key="6">
    <source>
        <dbReference type="ARBA" id="ARBA00022997"/>
    </source>
</evidence>
<keyword evidence="8" id="KW-0961">Cell wall biogenesis/degradation</keyword>
<proteinExistence type="predicted"/>
<feature type="region of interest" description="Disordered" evidence="9">
    <location>
        <begin position="117"/>
        <end position="209"/>
    </location>
</feature>
<accession>A0A9D2SZ16</accession>
<keyword evidence="11" id="KW-0121">Carboxypeptidase</keyword>
<evidence type="ECO:0000256" key="1">
    <source>
        <dbReference type="ARBA" id="ARBA00001362"/>
    </source>
</evidence>
<dbReference type="GO" id="GO:0006508">
    <property type="term" value="P:proteolysis"/>
    <property type="evidence" value="ECO:0007669"/>
    <property type="project" value="UniProtKB-KW"/>
</dbReference>
<dbReference type="GO" id="GO:0160237">
    <property type="term" value="F:D-Ala-D-Ala dipeptidase activity"/>
    <property type="evidence" value="ECO:0007669"/>
    <property type="project" value="UniProtKB-EC"/>
</dbReference>
<evidence type="ECO:0000313" key="11">
    <source>
        <dbReference type="EMBL" id="HJC40332.1"/>
    </source>
</evidence>
<protein>
    <submittedName>
        <fullName evidence="11">D-alanyl-D-alanine carboxypeptidase family protein</fullName>
    </submittedName>
</protein>
<dbReference type="PANTHER" id="PTHR43126">
    <property type="entry name" value="D-ALANYL-D-ALANINE DIPEPTIDASE"/>
    <property type="match status" value="1"/>
</dbReference>
<feature type="region of interest" description="Disordered" evidence="9">
    <location>
        <begin position="221"/>
        <end position="244"/>
    </location>
</feature>
<dbReference type="GO" id="GO:0046872">
    <property type="term" value="F:metal ion binding"/>
    <property type="evidence" value="ECO:0007669"/>
    <property type="project" value="UniProtKB-KW"/>
</dbReference>
<evidence type="ECO:0000256" key="5">
    <source>
        <dbReference type="ARBA" id="ARBA00022833"/>
    </source>
</evidence>
<name>A0A9D2SZ16_9FIRM</name>
<dbReference type="InterPro" id="IPR009045">
    <property type="entry name" value="Zn_M74/Hedgehog-like"/>
</dbReference>
<sequence length="551" mass="59115">MRRWTALSLAVLLLLSTTSCAQQARVEGVPPVKSTQSPQLGPGIPLEETLPEHVGPTWEEGRTLDIELPGNYNGLELPIRGATGYTSVELPLWAAVEDAAAAAEAVEAWETAQAEAAQLAEEQAAQASPSLPLPTGTVPGVTAGMAAPSVSPSPVPEAGQTALPTESPAPADTSPALPFETPAPQETAPLSSASPAPEETSLPASSTLPEVPAVTETLPAETALPTETLPPEETEPPTLTDGALTLLPSGTPFTVLQEEGEWWQIAVEADYYADEEQTDLQHGELTGWVEHRYCLVNLPDVIPSILYDATNSYASLFVTCGKSIPGITGEAFYPGKTYNQRLGREEFMMPVLYAMAKKLCQVQRSALAEGNSLVLYEGYRPNAVQTKVYYAMSDMVREDPEVRAAVADPPWQISWFISSGLSNHQRGYAVDMSLAKVSEVAEYTVSGYRCLQVTGYELYEMPTPIHELSRAAATFTAPVNSLSSTAWKEAELSPSMNAPALGLQRYCTQSGLTPLSSEWWHFNDLDARSQILEHQGIGDFLISSIRSVAPG</sequence>
<gene>
    <name evidence="11" type="ORF">H9701_02105</name>
</gene>
<dbReference type="AlphaFoldDB" id="A0A9D2SZ16"/>
<dbReference type="GO" id="GO:0071555">
    <property type="term" value="P:cell wall organization"/>
    <property type="evidence" value="ECO:0007669"/>
    <property type="project" value="UniProtKB-KW"/>
</dbReference>
<keyword evidence="6" id="KW-0224">Dipeptidase</keyword>
<dbReference type="SUPFAM" id="SSF55166">
    <property type="entry name" value="Hedgehog/DD-peptidase"/>
    <property type="match status" value="1"/>
</dbReference>
<comment type="catalytic activity">
    <reaction evidence="1">
        <text>D-alanyl-D-alanine + H2O = 2 D-alanine</text>
        <dbReference type="Rhea" id="RHEA:20661"/>
        <dbReference type="ChEBI" id="CHEBI:15377"/>
        <dbReference type="ChEBI" id="CHEBI:57416"/>
        <dbReference type="ChEBI" id="CHEBI:57822"/>
        <dbReference type="EC" id="3.4.13.22"/>
    </reaction>
</comment>
<dbReference type="GO" id="GO:0008237">
    <property type="term" value="F:metallopeptidase activity"/>
    <property type="evidence" value="ECO:0007669"/>
    <property type="project" value="UniProtKB-KW"/>
</dbReference>
<evidence type="ECO:0000256" key="10">
    <source>
        <dbReference type="SAM" id="SignalP"/>
    </source>
</evidence>